<sequence length="94" mass="10360">MATKKKMPPTPPVGDPTAPKPKTKPAAPKTKAPISAGETSQLGTLIEGLEVFNAQIDTLPIDLKNHWNQVIKPKIPILTKLYRYVVNNFTNEKE</sequence>
<reference evidence="2" key="1">
    <citation type="submission" date="2020-03" db="EMBL/GenBank/DDBJ databases">
        <title>The deep terrestrial virosphere.</title>
        <authorList>
            <person name="Holmfeldt K."/>
            <person name="Nilsson E."/>
            <person name="Simone D."/>
            <person name="Lopez-Fernandez M."/>
            <person name="Wu X."/>
            <person name="de Brujin I."/>
            <person name="Lundin D."/>
            <person name="Andersson A."/>
            <person name="Bertilsson S."/>
            <person name="Dopson M."/>
        </authorList>
    </citation>
    <scope>NUCLEOTIDE SEQUENCE</scope>
    <source>
        <strain evidence="2">TM448B02504</strain>
    </source>
</reference>
<proteinExistence type="predicted"/>
<feature type="region of interest" description="Disordered" evidence="1">
    <location>
        <begin position="1"/>
        <end position="38"/>
    </location>
</feature>
<organism evidence="2">
    <name type="scientific">viral metagenome</name>
    <dbReference type="NCBI Taxonomy" id="1070528"/>
    <lineage>
        <taxon>unclassified sequences</taxon>
        <taxon>metagenomes</taxon>
        <taxon>organismal metagenomes</taxon>
    </lineage>
</organism>
<feature type="compositionally biased region" description="Low complexity" evidence="1">
    <location>
        <begin position="24"/>
        <end position="33"/>
    </location>
</feature>
<name>A0A6M3XYR7_9ZZZZ</name>
<protein>
    <submittedName>
        <fullName evidence="2">Uncharacterized protein</fullName>
    </submittedName>
</protein>
<gene>
    <name evidence="2" type="ORF">TM448B02504_0008</name>
</gene>
<accession>A0A6M3XYR7</accession>
<dbReference type="EMBL" id="MT144920">
    <property type="protein sequence ID" value="QJI01396.1"/>
    <property type="molecule type" value="Genomic_DNA"/>
</dbReference>
<dbReference type="AlphaFoldDB" id="A0A6M3XYR7"/>
<evidence type="ECO:0000313" key="2">
    <source>
        <dbReference type="EMBL" id="QJI01396.1"/>
    </source>
</evidence>
<evidence type="ECO:0000256" key="1">
    <source>
        <dbReference type="SAM" id="MobiDB-lite"/>
    </source>
</evidence>